<dbReference type="EMBL" id="JAYKXP010000020">
    <property type="protein sequence ID" value="KAK7047330.1"/>
    <property type="molecule type" value="Genomic_DNA"/>
</dbReference>
<feature type="region of interest" description="Disordered" evidence="1">
    <location>
        <begin position="1"/>
        <end position="41"/>
    </location>
</feature>
<name>A0AAW0D8A4_9AGAR</name>
<keyword evidence="3" id="KW-1185">Reference proteome</keyword>
<comment type="caution">
    <text evidence="2">The sequence shown here is derived from an EMBL/GenBank/DDBJ whole genome shotgun (WGS) entry which is preliminary data.</text>
</comment>
<feature type="compositionally biased region" description="Polar residues" evidence="1">
    <location>
        <begin position="1"/>
        <end position="24"/>
    </location>
</feature>
<feature type="compositionally biased region" description="Basic and acidic residues" evidence="1">
    <location>
        <begin position="66"/>
        <end position="79"/>
    </location>
</feature>
<protein>
    <submittedName>
        <fullName evidence="2">Uncharacterized protein</fullName>
    </submittedName>
</protein>
<proteinExistence type="predicted"/>
<accession>A0AAW0D8A4</accession>
<feature type="region of interest" description="Disordered" evidence="1">
    <location>
        <begin position="66"/>
        <end position="90"/>
    </location>
</feature>
<evidence type="ECO:0000313" key="2">
    <source>
        <dbReference type="EMBL" id="KAK7047330.1"/>
    </source>
</evidence>
<reference evidence="2 3" key="1">
    <citation type="submission" date="2024-01" db="EMBL/GenBank/DDBJ databases">
        <title>A draft genome for a cacao thread blight-causing isolate of Paramarasmius palmivorus.</title>
        <authorList>
            <person name="Baruah I.K."/>
            <person name="Bukari Y."/>
            <person name="Amoako-Attah I."/>
            <person name="Meinhardt L.W."/>
            <person name="Bailey B.A."/>
            <person name="Cohen S.P."/>
        </authorList>
    </citation>
    <scope>NUCLEOTIDE SEQUENCE [LARGE SCALE GENOMIC DNA]</scope>
    <source>
        <strain evidence="2 3">GH-12</strain>
    </source>
</reference>
<sequence>MPSLPSSDPTTASVAPAQSKTSPSVVRESQKSNISEQRRAQNVMVKRAIHRTHNEASKERMLIHVEAADETQDVTKSELEKEEMDEDQGRKRRTCVKLLCQLFVLQRRQNLLVCGLSKADRLQYERDQEKKREIVAKSTDADSDEPTKSET</sequence>
<organism evidence="2 3">
    <name type="scientific">Paramarasmius palmivorus</name>
    <dbReference type="NCBI Taxonomy" id="297713"/>
    <lineage>
        <taxon>Eukaryota</taxon>
        <taxon>Fungi</taxon>
        <taxon>Dikarya</taxon>
        <taxon>Basidiomycota</taxon>
        <taxon>Agaricomycotina</taxon>
        <taxon>Agaricomycetes</taxon>
        <taxon>Agaricomycetidae</taxon>
        <taxon>Agaricales</taxon>
        <taxon>Marasmiineae</taxon>
        <taxon>Marasmiaceae</taxon>
        <taxon>Paramarasmius</taxon>
    </lineage>
</organism>
<feature type="region of interest" description="Disordered" evidence="1">
    <location>
        <begin position="127"/>
        <end position="151"/>
    </location>
</feature>
<dbReference type="Proteomes" id="UP001383192">
    <property type="component" value="Unassembled WGS sequence"/>
</dbReference>
<gene>
    <name evidence="2" type="ORF">VNI00_006561</name>
</gene>
<evidence type="ECO:0000313" key="3">
    <source>
        <dbReference type="Proteomes" id="UP001383192"/>
    </source>
</evidence>
<dbReference type="AlphaFoldDB" id="A0AAW0D8A4"/>
<evidence type="ECO:0000256" key="1">
    <source>
        <dbReference type="SAM" id="MobiDB-lite"/>
    </source>
</evidence>